<evidence type="ECO:0000256" key="1">
    <source>
        <dbReference type="ARBA" id="ARBA00022723"/>
    </source>
</evidence>
<evidence type="ECO:0000313" key="5">
    <source>
        <dbReference type="Proteomes" id="UP000215914"/>
    </source>
</evidence>
<dbReference type="GO" id="GO:0046872">
    <property type="term" value="F:metal ion binding"/>
    <property type="evidence" value="ECO:0007669"/>
    <property type="project" value="UniProtKB-KW"/>
</dbReference>
<accession>A0A251VIX7</accession>
<dbReference type="AlphaFoldDB" id="A0A251VIX7"/>
<dbReference type="EC" id="1.1.1.1" evidence="3"/>
<keyword evidence="2" id="KW-0862">Zinc</keyword>
<keyword evidence="5" id="KW-1185">Reference proteome</keyword>
<dbReference type="OMA" id="AYACIAK"/>
<reference evidence="3" key="3">
    <citation type="submission" date="2020-06" db="EMBL/GenBank/DDBJ databases">
        <title>Helianthus annuus Genome sequencing and assembly Release 2.</title>
        <authorList>
            <person name="Gouzy J."/>
            <person name="Langlade N."/>
            <person name="Munos S."/>
        </authorList>
    </citation>
    <scope>NUCLEOTIDE SEQUENCE</scope>
    <source>
        <tissue evidence="3">Leaves</tissue>
    </source>
</reference>
<dbReference type="EMBL" id="CM007891">
    <property type="protein sequence ID" value="OTG34651.1"/>
    <property type="molecule type" value="Genomic_DNA"/>
</dbReference>
<dbReference type="GO" id="GO:0004022">
    <property type="term" value="F:alcohol dehydrogenase (NAD+) activity"/>
    <property type="evidence" value="ECO:0007669"/>
    <property type="project" value="UniProtKB-EC"/>
</dbReference>
<protein>
    <submittedName>
        <fullName evidence="3 4">Alcohol dehydrogenase</fullName>
        <ecNumber evidence="3">1.1.1.1</ecNumber>
    </submittedName>
</protein>
<dbReference type="Proteomes" id="UP000215914">
    <property type="component" value="Chromosome 2"/>
</dbReference>
<dbReference type="PANTHER" id="PTHR43880:SF56">
    <property type="entry name" value="ALCOHOL DEHYDROGENASE-LIKE 4"/>
    <property type="match status" value="1"/>
</dbReference>
<evidence type="ECO:0000256" key="2">
    <source>
        <dbReference type="ARBA" id="ARBA00022833"/>
    </source>
</evidence>
<dbReference type="InterPro" id="IPR011032">
    <property type="entry name" value="GroES-like_sf"/>
</dbReference>
<dbReference type="Gramene" id="mRNA:HanXRQr2_Chr02g0069871">
    <property type="protein sequence ID" value="CDS:HanXRQr2_Chr02g0069871.1"/>
    <property type="gene ID" value="HanXRQr2_Chr02g0069871"/>
</dbReference>
<gene>
    <name evidence="4" type="ORF">HannXRQ_Chr02g0048141</name>
    <name evidence="3" type="ORF">HanXRQr2_Chr02g0069871</name>
</gene>
<dbReference type="Gene3D" id="3.90.180.10">
    <property type="entry name" value="Medium-chain alcohol dehydrogenases, catalytic domain"/>
    <property type="match status" value="1"/>
</dbReference>
<name>A0A251VIX7_HELAN</name>
<evidence type="ECO:0000313" key="4">
    <source>
        <dbReference type="EMBL" id="OTG34651.1"/>
    </source>
</evidence>
<keyword evidence="3" id="KW-0560">Oxidoreductase</keyword>
<dbReference type="EMBL" id="MNCJ02000317">
    <property type="protein sequence ID" value="KAF5818770.1"/>
    <property type="molecule type" value="Genomic_DNA"/>
</dbReference>
<dbReference type="PANTHER" id="PTHR43880">
    <property type="entry name" value="ALCOHOL DEHYDROGENASE"/>
    <property type="match status" value="1"/>
</dbReference>
<dbReference type="STRING" id="4232.A0A251VIX7"/>
<dbReference type="SUPFAM" id="SSF50129">
    <property type="entry name" value="GroES-like"/>
    <property type="match status" value="1"/>
</dbReference>
<reference evidence="3 5" key="1">
    <citation type="journal article" date="2017" name="Nature">
        <title>The sunflower genome provides insights into oil metabolism, flowering and Asterid evolution.</title>
        <authorList>
            <person name="Badouin H."/>
            <person name="Gouzy J."/>
            <person name="Grassa C.J."/>
            <person name="Murat F."/>
            <person name="Staton S.E."/>
            <person name="Cottret L."/>
            <person name="Lelandais-Briere C."/>
            <person name="Owens G.L."/>
            <person name="Carrere S."/>
            <person name="Mayjonade B."/>
            <person name="Legrand L."/>
            <person name="Gill N."/>
            <person name="Kane N.C."/>
            <person name="Bowers J.E."/>
            <person name="Hubner S."/>
            <person name="Bellec A."/>
            <person name="Berard A."/>
            <person name="Berges H."/>
            <person name="Blanchet N."/>
            <person name="Boniface M.C."/>
            <person name="Brunel D."/>
            <person name="Catrice O."/>
            <person name="Chaidir N."/>
            <person name="Claudel C."/>
            <person name="Donnadieu C."/>
            <person name="Faraut T."/>
            <person name="Fievet G."/>
            <person name="Helmstetter N."/>
            <person name="King M."/>
            <person name="Knapp S.J."/>
            <person name="Lai Z."/>
            <person name="Le Paslier M.C."/>
            <person name="Lippi Y."/>
            <person name="Lorenzon L."/>
            <person name="Mandel J.R."/>
            <person name="Marage G."/>
            <person name="Marchand G."/>
            <person name="Marquand E."/>
            <person name="Bret-Mestries E."/>
            <person name="Morien E."/>
            <person name="Nambeesan S."/>
            <person name="Nguyen T."/>
            <person name="Pegot-Espagnet P."/>
            <person name="Pouilly N."/>
            <person name="Raftis F."/>
            <person name="Sallet E."/>
            <person name="Schiex T."/>
            <person name="Thomas J."/>
            <person name="Vandecasteele C."/>
            <person name="Vares D."/>
            <person name="Vear F."/>
            <person name="Vautrin S."/>
            <person name="Crespi M."/>
            <person name="Mangin B."/>
            <person name="Burke J.M."/>
            <person name="Salse J."/>
            <person name="Munos S."/>
            <person name="Vincourt P."/>
            <person name="Rieseberg L.H."/>
            <person name="Langlade N.B."/>
        </authorList>
    </citation>
    <scope>NUCLEOTIDE SEQUENCE [LARGE SCALE GENOMIC DNA]</scope>
    <source>
        <strain evidence="5">cv. SF193</strain>
        <tissue evidence="3">Leaves</tissue>
    </source>
</reference>
<sequence>MRNDGKTRFLTQDGKPIYHFLNTSTFSEYTVIDSACVVKINPIAPLNKMTLLSCCLPTGCDPYVHIY</sequence>
<dbReference type="InParanoid" id="A0A251VIX7"/>
<reference evidence="4" key="2">
    <citation type="submission" date="2017-02" db="EMBL/GenBank/DDBJ databases">
        <title>Sunflower complete genome.</title>
        <authorList>
            <person name="Langlade N."/>
            <person name="Munos S."/>
        </authorList>
    </citation>
    <scope>NUCLEOTIDE SEQUENCE [LARGE SCALE GENOMIC DNA]</scope>
    <source>
        <tissue evidence="4">Leaves</tissue>
    </source>
</reference>
<evidence type="ECO:0000313" key="3">
    <source>
        <dbReference type="EMBL" id="KAF5818770.1"/>
    </source>
</evidence>
<organism evidence="4 5">
    <name type="scientific">Helianthus annuus</name>
    <name type="common">Common sunflower</name>
    <dbReference type="NCBI Taxonomy" id="4232"/>
    <lineage>
        <taxon>Eukaryota</taxon>
        <taxon>Viridiplantae</taxon>
        <taxon>Streptophyta</taxon>
        <taxon>Embryophyta</taxon>
        <taxon>Tracheophyta</taxon>
        <taxon>Spermatophyta</taxon>
        <taxon>Magnoliopsida</taxon>
        <taxon>eudicotyledons</taxon>
        <taxon>Gunneridae</taxon>
        <taxon>Pentapetalae</taxon>
        <taxon>asterids</taxon>
        <taxon>campanulids</taxon>
        <taxon>Asterales</taxon>
        <taxon>Asteraceae</taxon>
        <taxon>Asteroideae</taxon>
        <taxon>Heliantheae alliance</taxon>
        <taxon>Heliantheae</taxon>
        <taxon>Helianthus</taxon>
    </lineage>
</organism>
<proteinExistence type="predicted"/>
<keyword evidence="1" id="KW-0479">Metal-binding</keyword>